<keyword evidence="2" id="KW-1185">Reference proteome</keyword>
<dbReference type="EMBL" id="JBGBPQ010000001">
    <property type="protein sequence ID" value="KAL1529609.1"/>
    <property type="molecule type" value="Genomic_DNA"/>
</dbReference>
<name>A0AB34K6W1_PRYPA</name>
<dbReference type="Proteomes" id="UP001515480">
    <property type="component" value="Unassembled WGS sequence"/>
</dbReference>
<protein>
    <submittedName>
        <fullName evidence="1">Uncharacterized protein</fullName>
    </submittedName>
</protein>
<gene>
    <name evidence="1" type="ORF">AB1Y20_000552</name>
</gene>
<accession>A0AB34K6W1</accession>
<reference evidence="1 2" key="1">
    <citation type="journal article" date="2024" name="Science">
        <title>Giant polyketide synthase enzymes in the biosynthesis of giant marine polyether toxins.</title>
        <authorList>
            <person name="Fallon T.R."/>
            <person name="Shende V.V."/>
            <person name="Wierzbicki I.H."/>
            <person name="Pendleton A.L."/>
            <person name="Watervoot N.F."/>
            <person name="Auber R.P."/>
            <person name="Gonzalez D.J."/>
            <person name="Wisecaver J.H."/>
            <person name="Moore B.S."/>
        </authorList>
    </citation>
    <scope>NUCLEOTIDE SEQUENCE [LARGE SCALE GENOMIC DNA]</scope>
    <source>
        <strain evidence="1 2">12B1</strain>
    </source>
</reference>
<evidence type="ECO:0000313" key="2">
    <source>
        <dbReference type="Proteomes" id="UP001515480"/>
    </source>
</evidence>
<evidence type="ECO:0000313" key="1">
    <source>
        <dbReference type="EMBL" id="KAL1529609.1"/>
    </source>
</evidence>
<sequence>MESCWLPQILHARIRAGGATLARNWVEVLTGDSNAACAVGADRPVTSTPQPPSREPSLVALALRHRHLGQLGLQRVEYELRAHPCLRAFRRLQPIQGAAYQTL</sequence>
<comment type="caution">
    <text evidence="1">The sequence shown here is derived from an EMBL/GenBank/DDBJ whole genome shotgun (WGS) entry which is preliminary data.</text>
</comment>
<dbReference type="AlphaFoldDB" id="A0AB34K6W1"/>
<proteinExistence type="predicted"/>
<organism evidence="1 2">
    <name type="scientific">Prymnesium parvum</name>
    <name type="common">Toxic golden alga</name>
    <dbReference type="NCBI Taxonomy" id="97485"/>
    <lineage>
        <taxon>Eukaryota</taxon>
        <taxon>Haptista</taxon>
        <taxon>Haptophyta</taxon>
        <taxon>Prymnesiophyceae</taxon>
        <taxon>Prymnesiales</taxon>
        <taxon>Prymnesiaceae</taxon>
        <taxon>Prymnesium</taxon>
    </lineage>
</organism>